<dbReference type="KEGG" id="vg:26633323"/>
<evidence type="ECO:0000313" key="2">
    <source>
        <dbReference type="EMBL" id="ALA13113.1"/>
    </source>
</evidence>
<protein>
    <submittedName>
        <fullName evidence="2">Uncharacterized protein</fullName>
    </submittedName>
</protein>
<keyword evidence="1" id="KW-0175">Coiled coil</keyword>
<dbReference type="EMBL" id="KT224359">
    <property type="protein sequence ID" value="ALA13113.1"/>
    <property type="molecule type" value="Genomic_DNA"/>
</dbReference>
<gene>
    <name evidence="2" type="ORF">TSARBOMBA_243</name>
</gene>
<dbReference type="RefSeq" id="YP_009207058.1">
    <property type="nucleotide sequence ID" value="NC_028890.1"/>
</dbReference>
<feature type="coiled-coil region" evidence="1">
    <location>
        <begin position="7"/>
        <end position="37"/>
    </location>
</feature>
<proteinExistence type="predicted"/>
<reference evidence="2 3" key="1">
    <citation type="journal article" date="2015" name="Genome Announc.">
        <title>Complete Genome Sequence of Bacillus cereus Group Phage TsarBomba.</title>
        <authorList>
            <person name="Erill I."/>
            <person name="Caruso S.M."/>
        </authorList>
    </citation>
    <scope>NUCLEOTIDE SEQUENCE [LARGE SCALE GENOMIC DNA]</scope>
</reference>
<accession>A0A0K2D058</accession>
<sequence>MKQKTLIEKLKHRKALLERQVDRLELSEKNYESNEDNLSKHGLRSWGKITGRVLAKEMEISFLEELIEVEEKKIKERIQFIKDRLTALDEHDDVVGYDAEDKNLPISAHVSYGLRVGELHSKTWELKFLESLVEGDEYGSNDN</sequence>
<dbReference type="OrthoDB" id="33763at10239"/>
<dbReference type="Proteomes" id="UP000204602">
    <property type="component" value="Segment"/>
</dbReference>
<keyword evidence="3" id="KW-1185">Reference proteome</keyword>
<evidence type="ECO:0000256" key="1">
    <source>
        <dbReference type="SAM" id="Coils"/>
    </source>
</evidence>
<evidence type="ECO:0000313" key="3">
    <source>
        <dbReference type="Proteomes" id="UP000204602"/>
    </source>
</evidence>
<name>A0A0K2D058_9CAUD</name>
<dbReference type="GeneID" id="26633323"/>
<organism evidence="2 3">
    <name type="scientific">Bacillus phage TsarBomba</name>
    <dbReference type="NCBI Taxonomy" id="1690456"/>
    <lineage>
        <taxon>Viruses</taxon>
        <taxon>Duplodnaviria</taxon>
        <taxon>Heunggongvirae</taxon>
        <taxon>Uroviricota</taxon>
        <taxon>Caudoviricetes</taxon>
        <taxon>Herelleviridae</taxon>
        <taxon>Bastillevirinae</taxon>
        <taxon>Tsarbombavirus</taxon>
        <taxon>Tsarbombavirus tsarbomba</taxon>
    </lineage>
</organism>